<evidence type="ECO:0000313" key="3">
    <source>
        <dbReference type="Proteomes" id="UP000184038"/>
    </source>
</evidence>
<feature type="transmembrane region" description="Helical" evidence="1">
    <location>
        <begin position="127"/>
        <end position="147"/>
    </location>
</feature>
<keyword evidence="1" id="KW-0812">Transmembrane</keyword>
<sequence length="204" mass="23335">MLGKQIRFDLSILRSNPIKYFIFVIQIALVCLISLYTYNNQVMVFMAIELIIIMIMILFMVNISTVFEKLSLEFTVKKLVFYPTTKVTNLISKAILLLMFVVVQIVLNCLAVYIGTLVRGNEFNSQALNLLNIWTLVAGIFCFVTIWGLYNIGAVFVMSCLCTPIFFIVFSGPEFLKLDIFDIVVLISLFIFDLVVNVLKYMKS</sequence>
<feature type="transmembrane region" description="Helical" evidence="1">
    <location>
        <begin position="44"/>
        <end position="67"/>
    </location>
</feature>
<keyword evidence="1" id="KW-1133">Transmembrane helix</keyword>
<keyword evidence="3" id="KW-1185">Reference proteome</keyword>
<evidence type="ECO:0000256" key="1">
    <source>
        <dbReference type="SAM" id="Phobius"/>
    </source>
</evidence>
<feature type="transmembrane region" description="Helical" evidence="1">
    <location>
        <begin position="94"/>
        <end position="115"/>
    </location>
</feature>
<name>A0A1M7KTG1_9FIRM</name>
<evidence type="ECO:0008006" key="4">
    <source>
        <dbReference type="Google" id="ProtNLM"/>
    </source>
</evidence>
<feature type="transmembrane region" description="Helical" evidence="1">
    <location>
        <begin position="20"/>
        <end position="38"/>
    </location>
</feature>
<reference evidence="2 3" key="1">
    <citation type="submission" date="2016-11" db="EMBL/GenBank/DDBJ databases">
        <authorList>
            <person name="Jaros S."/>
            <person name="Januszkiewicz K."/>
            <person name="Wedrychowicz H."/>
        </authorList>
    </citation>
    <scope>NUCLEOTIDE SEQUENCE [LARGE SCALE GENOMIC DNA]</scope>
    <source>
        <strain evidence="2 3">DSM 15930</strain>
    </source>
</reference>
<feature type="transmembrane region" description="Helical" evidence="1">
    <location>
        <begin position="154"/>
        <end position="172"/>
    </location>
</feature>
<accession>A0A1M7KTG1</accession>
<keyword evidence="1" id="KW-0472">Membrane</keyword>
<feature type="transmembrane region" description="Helical" evidence="1">
    <location>
        <begin position="178"/>
        <end position="199"/>
    </location>
</feature>
<evidence type="ECO:0000313" key="2">
    <source>
        <dbReference type="EMBL" id="SHM68843.1"/>
    </source>
</evidence>
<dbReference type="RefSeq" id="WP_073289028.1">
    <property type="nucleotide sequence ID" value="NZ_FRCP01000014.1"/>
</dbReference>
<dbReference type="STRING" id="1120996.SAMN02746066_02952"/>
<gene>
    <name evidence="2" type="ORF">SAMN02746066_02952</name>
</gene>
<dbReference type="EMBL" id="FRCP01000014">
    <property type="protein sequence ID" value="SHM68843.1"/>
    <property type="molecule type" value="Genomic_DNA"/>
</dbReference>
<dbReference type="Proteomes" id="UP000184038">
    <property type="component" value="Unassembled WGS sequence"/>
</dbReference>
<proteinExistence type="predicted"/>
<organism evidence="2 3">
    <name type="scientific">Anaerosporobacter mobilis DSM 15930</name>
    <dbReference type="NCBI Taxonomy" id="1120996"/>
    <lineage>
        <taxon>Bacteria</taxon>
        <taxon>Bacillati</taxon>
        <taxon>Bacillota</taxon>
        <taxon>Clostridia</taxon>
        <taxon>Lachnospirales</taxon>
        <taxon>Lachnospiraceae</taxon>
        <taxon>Anaerosporobacter</taxon>
    </lineage>
</organism>
<dbReference type="AlphaFoldDB" id="A0A1M7KTG1"/>
<protein>
    <recommendedName>
        <fullName evidence="4">ABC-2 family transporter protein</fullName>
    </recommendedName>
</protein>